<reference evidence="1 2" key="1">
    <citation type="journal article" date="2016" name="Appl. Environ. Microbiol.">
        <title>Whole genome relationships among Francisella bacteria of diverse origin define new species and provide specific regions for detection.</title>
        <authorList>
            <person name="Challacombe J.F."/>
            <person name="Petersen J.M."/>
            <person name="Gallegos-Graves V."/>
            <person name="Hodge D."/>
            <person name="Pillai S."/>
            <person name="Kuske C.R."/>
        </authorList>
    </citation>
    <scope>NUCLEOTIDE SEQUENCE [LARGE SCALE GENOMIC DNA]</scope>
    <source>
        <strain evidence="2">TX07-7310</strain>
    </source>
</reference>
<evidence type="ECO:0000313" key="2">
    <source>
        <dbReference type="Proteomes" id="UP000184222"/>
    </source>
</evidence>
<dbReference type="Proteomes" id="UP000184222">
    <property type="component" value="Chromosome"/>
</dbReference>
<keyword evidence="1" id="KW-0808">Transferase</keyword>
<dbReference type="STRING" id="573570.F7310_04900"/>
<dbReference type="RefSeq" id="WP_072712222.1">
    <property type="nucleotide sequence ID" value="NZ_CP016796.1"/>
</dbReference>
<dbReference type="Pfam" id="PF13671">
    <property type="entry name" value="AAA_33"/>
    <property type="match status" value="1"/>
</dbReference>
<evidence type="ECO:0000313" key="1">
    <source>
        <dbReference type="EMBL" id="API86737.1"/>
    </source>
</evidence>
<dbReference type="OrthoDB" id="3819922at2"/>
<keyword evidence="1" id="KW-0418">Kinase</keyword>
<name>A0A1L4BSC6_9GAMM</name>
<proteinExistence type="predicted"/>
<protein>
    <submittedName>
        <fullName evidence="1">Kinase</fullName>
    </submittedName>
</protein>
<dbReference type="GO" id="GO:0016301">
    <property type="term" value="F:kinase activity"/>
    <property type="evidence" value="ECO:0007669"/>
    <property type="project" value="UniProtKB-KW"/>
</dbReference>
<dbReference type="PANTHER" id="PTHR37807">
    <property type="entry name" value="OS07G0160300 PROTEIN"/>
    <property type="match status" value="1"/>
</dbReference>
<dbReference type="PANTHER" id="PTHR37807:SF3">
    <property type="entry name" value="OS07G0160300 PROTEIN"/>
    <property type="match status" value="1"/>
</dbReference>
<sequence>MPNAYILSGLPGVGKTTLAKQLAKAIPNTVYFRIDTIEYYLKKEYSQKLTKQGYEIAFYQAKENLELGKSVIIDCCNPVLESRELWNKLSEVNSTKVINIEVICSDKQTHQNRVETRYKSNPNKYPTWQDILDRDYQAWDQSIIKIDTANSNIEDSLKILIDQIKEIKW</sequence>
<organism evidence="1 2">
    <name type="scientific">Francisella uliginis</name>
    <dbReference type="NCBI Taxonomy" id="573570"/>
    <lineage>
        <taxon>Bacteria</taxon>
        <taxon>Pseudomonadati</taxon>
        <taxon>Pseudomonadota</taxon>
        <taxon>Gammaproteobacteria</taxon>
        <taxon>Thiotrichales</taxon>
        <taxon>Francisellaceae</taxon>
        <taxon>Francisella</taxon>
    </lineage>
</organism>
<dbReference type="AlphaFoldDB" id="A0A1L4BSC6"/>
<gene>
    <name evidence="1" type="ORF">F7310_04900</name>
</gene>
<dbReference type="SUPFAM" id="SSF52540">
    <property type="entry name" value="P-loop containing nucleoside triphosphate hydrolases"/>
    <property type="match status" value="1"/>
</dbReference>
<dbReference type="Gene3D" id="3.40.50.300">
    <property type="entry name" value="P-loop containing nucleotide triphosphate hydrolases"/>
    <property type="match status" value="1"/>
</dbReference>
<accession>A0A1L4BSC6</accession>
<dbReference type="EMBL" id="CP016796">
    <property type="protein sequence ID" value="API86737.1"/>
    <property type="molecule type" value="Genomic_DNA"/>
</dbReference>
<keyword evidence="2" id="KW-1185">Reference proteome</keyword>
<dbReference type="KEGG" id="frx:F7310_04900"/>
<dbReference type="InterPro" id="IPR027417">
    <property type="entry name" value="P-loop_NTPase"/>
</dbReference>